<accession>A0A835G8X9</accession>
<name>A0A835G8X9_SPOEX</name>
<sequence length="930" mass="108838">MGMFLESMTHFICDIRFTVTVLVLSRCKSDTDPKDPKHSLSVAAQVIAKMVTVLQDRLLEFHPDTLEYVRKELNLDKNGRMDDAVNLLEEWIKKQQHFVKKDFSRAYLERTLISAKGMVERAKQRIDKLCTFKTLMPEYYPRSVAKGHFDSLEPIVRYGLLPKLTKEHYRVSLFNVKSDDYNSGHIHLFYKYFVMLCEYIKLNDYNTGFIVALDFRDANILTFITKCTPMELRQIITLMTEGYGIRIKQIHVITESKMLDTLVSFLKQVLSTKLAGRIHMHKNLDTFYEFVPKDILPVEYGGSERPLQIISDEWRDALTSKEFMEYFAEMYEAKTDESCRQSDKFTEQYIGMPEKLLSKYLFLNKQSTMESIENPLLNITPEIVQNIRKIYNLDDPKRMQEAINILEEWIQKQPHIVKKDFSKRYLEGSIISSKGSVEKAKRQIDRLCTMKTLIPKLFSKYNLKTELQRVLEKSWYIPLPRLTEDYYRIIIVKGFNNDYTPEEILQYFQATVILTEYLRAHEYANGFTIVVDYRGLNIFQLATRMSTADVQQFINVLIEGYGARLKNVHIITESKAVELLVSTVKQFITEWVDVLSSEKHREYLKMIYKACTDESKRPIEKFNEDLVLQRPPGAIEAIRKIHNLDKPGRIEEALNILHDWIQKQHHLTKKDFSKDYLEKTLISCKGSVEKAKKQIDRLCTFKTLIPQFFTCSDARDLAYVSEYAWMVPLPKLTPDFYRILLIKFRCKHLTSENIMDYFRYNIIVSEYIKAHDYVNGFIIIDDYRDTNLLDAVTKLNPVDLQHYMSILIEGYGARMKGLHLLSDSKAVELIIKLMKQFVSDKIAKRMHVQKSLSDLHKHVPKNILPVEYGGSERSIAQIHDELVEAITSKKHIEYMEMMNKACTDESKRVAAKFNEEFMGLPGSFRNMSVD</sequence>
<dbReference type="CDD" id="cd00170">
    <property type="entry name" value="SEC14"/>
    <property type="match status" value="2"/>
</dbReference>
<feature type="domain" description="CRAL-TRIO" evidence="1">
    <location>
        <begin position="132"/>
        <end position="308"/>
    </location>
</feature>
<dbReference type="Pfam" id="PF00650">
    <property type="entry name" value="CRAL_TRIO"/>
    <property type="match status" value="3"/>
</dbReference>
<feature type="domain" description="CRAL-TRIO" evidence="1">
    <location>
        <begin position="772"/>
        <end position="876"/>
    </location>
</feature>
<dbReference type="PANTHER" id="PTHR10174:SF222">
    <property type="entry name" value="GH10083P-RELATED"/>
    <property type="match status" value="1"/>
</dbReference>
<keyword evidence="3" id="KW-1185">Reference proteome</keyword>
<dbReference type="SUPFAM" id="SSF52087">
    <property type="entry name" value="CRAL/TRIO domain"/>
    <property type="match status" value="3"/>
</dbReference>
<evidence type="ECO:0000313" key="3">
    <source>
        <dbReference type="Proteomes" id="UP000648187"/>
    </source>
</evidence>
<organism evidence="2 3">
    <name type="scientific">Spodoptera exigua</name>
    <name type="common">Beet armyworm</name>
    <name type="synonym">Noctua fulgens</name>
    <dbReference type="NCBI Taxonomy" id="7107"/>
    <lineage>
        <taxon>Eukaryota</taxon>
        <taxon>Metazoa</taxon>
        <taxon>Ecdysozoa</taxon>
        <taxon>Arthropoda</taxon>
        <taxon>Hexapoda</taxon>
        <taxon>Insecta</taxon>
        <taxon>Pterygota</taxon>
        <taxon>Neoptera</taxon>
        <taxon>Endopterygota</taxon>
        <taxon>Lepidoptera</taxon>
        <taxon>Glossata</taxon>
        <taxon>Ditrysia</taxon>
        <taxon>Noctuoidea</taxon>
        <taxon>Noctuidae</taxon>
        <taxon>Amphipyrinae</taxon>
        <taxon>Spodoptera</taxon>
    </lineage>
</organism>
<dbReference type="EMBL" id="JACKWZ010000217">
    <property type="protein sequence ID" value="KAF9411683.1"/>
    <property type="molecule type" value="Genomic_DNA"/>
</dbReference>
<dbReference type="Proteomes" id="UP000648187">
    <property type="component" value="Unassembled WGS sequence"/>
</dbReference>
<dbReference type="Gene3D" id="1.20.5.1200">
    <property type="entry name" value="Alpha-tocopherol transfer"/>
    <property type="match status" value="1"/>
</dbReference>
<dbReference type="InterPro" id="IPR001251">
    <property type="entry name" value="CRAL-TRIO_dom"/>
</dbReference>
<dbReference type="PROSITE" id="PS50191">
    <property type="entry name" value="CRAL_TRIO"/>
    <property type="match status" value="2"/>
</dbReference>
<dbReference type="AlphaFoldDB" id="A0A835G8X9"/>
<comment type="caution">
    <text evidence="2">The sequence shown here is derived from an EMBL/GenBank/DDBJ whole genome shotgun (WGS) entry which is preliminary data.</text>
</comment>
<reference evidence="2" key="1">
    <citation type="submission" date="2020-08" db="EMBL/GenBank/DDBJ databases">
        <title>Spodoptera exigua strain:BAW_Kor-Di-RS1 Genome sequencing and assembly.</title>
        <authorList>
            <person name="Kim J."/>
            <person name="Nam H.Y."/>
            <person name="Kwon M."/>
            <person name="Choi J.H."/>
            <person name="Cho S.R."/>
            <person name="Kim G.-H."/>
        </authorList>
    </citation>
    <scope>NUCLEOTIDE SEQUENCE</scope>
    <source>
        <strain evidence="2">BAW_Kor-Di-RS1</strain>
        <tissue evidence="2">Whole-body</tissue>
    </source>
</reference>
<dbReference type="InterPro" id="IPR036865">
    <property type="entry name" value="CRAL-TRIO_dom_sf"/>
</dbReference>
<dbReference type="Gene3D" id="3.40.525.10">
    <property type="entry name" value="CRAL-TRIO lipid binding domain"/>
    <property type="match status" value="3"/>
</dbReference>
<dbReference type="GO" id="GO:0016020">
    <property type="term" value="C:membrane"/>
    <property type="evidence" value="ECO:0007669"/>
    <property type="project" value="TreeGrafter"/>
</dbReference>
<evidence type="ECO:0000259" key="1">
    <source>
        <dbReference type="PROSITE" id="PS50191"/>
    </source>
</evidence>
<dbReference type="GO" id="GO:1902936">
    <property type="term" value="F:phosphatidylinositol bisphosphate binding"/>
    <property type="evidence" value="ECO:0007669"/>
    <property type="project" value="TreeGrafter"/>
</dbReference>
<evidence type="ECO:0000313" key="2">
    <source>
        <dbReference type="EMBL" id="KAF9411683.1"/>
    </source>
</evidence>
<dbReference type="SUPFAM" id="SSF46938">
    <property type="entry name" value="CRAL/TRIO N-terminal domain"/>
    <property type="match status" value="1"/>
</dbReference>
<gene>
    <name evidence="2" type="ORF">HW555_009600</name>
</gene>
<dbReference type="SMART" id="SM00516">
    <property type="entry name" value="SEC14"/>
    <property type="match status" value="2"/>
</dbReference>
<dbReference type="PRINTS" id="PR00180">
    <property type="entry name" value="CRETINALDHBP"/>
</dbReference>
<proteinExistence type="predicted"/>
<dbReference type="PANTHER" id="PTHR10174">
    <property type="entry name" value="ALPHA-TOCOPHEROL TRANSFER PROTEIN-RELATED"/>
    <property type="match status" value="1"/>
</dbReference>
<protein>
    <recommendedName>
        <fullName evidence="1">CRAL-TRIO domain-containing protein</fullName>
    </recommendedName>
</protein>
<dbReference type="InterPro" id="IPR036273">
    <property type="entry name" value="CRAL/TRIO_N_dom_sf"/>
</dbReference>